<comment type="caution">
    <text evidence="3">The sequence shown here is derived from an EMBL/GenBank/DDBJ whole genome shotgun (WGS) entry which is preliminary data.</text>
</comment>
<feature type="coiled-coil region" evidence="1">
    <location>
        <begin position="139"/>
        <end position="195"/>
    </location>
</feature>
<protein>
    <submittedName>
        <fullName evidence="3">Uncharacterized protein</fullName>
    </submittedName>
</protein>
<gene>
    <name evidence="3" type="ORF">DXB61_01420</name>
    <name evidence="2" type="ORF">GMD66_09710</name>
</gene>
<sequence>MGLLFEKLKARQKPDGTFTPAPAEDTPMLSGSLLNVPRPEYSDKVEVELVSQTTIKPQTIYDIVSQYGRPRSYEKEVAEAERQKKLGMLSDILGLGVNLATGVAGRRIFDQPQSNTSIADARLQRLKDLQRADSVRFDNALLNARLQDYQNERAAAAAKATADWNKYKFDIDTRLKLAENTRRAAKDKADAEMQAERDRKTAEYRRQNLDLQRQKIAASLDKEKGKDKFDYLIGHNGRKTVIPKDEATAVAGYLYNRMQEIIASNPNDGRTVDDIKMQMGEGGDQSTKMLSIVKRKIKDFPELQEELESIINGAYEPKDAQRTVYEYLQRFFPKQEYSGPYRPPEYLNGKEVVDFSPEQEVIKYKPKSK</sequence>
<evidence type="ECO:0000313" key="3">
    <source>
        <dbReference type="EMBL" id="RGN54355.1"/>
    </source>
</evidence>
<dbReference type="Proteomes" id="UP000437446">
    <property type="component" value="Unassembled WGS sequence"/>
</dbReference>
<dbReference type="RefSeq" id="WP_005643339.1">
    <property type="nucleotide sequence ID" value="NZ_DAWDXW010000007.1"/>
</dbReference>
<reference evidence="2 5" key="2">
    <citation type="journal article" date="2019" name="Nat. Med.">
        <title>A library of human gut bacterial isolates paired with longitudinal multiomics data enables mechanistic microbiome research.</title>
        <authorList>
            <person name="Poyet M."/>
            <person name="Groussin M."/>
            <person name="Gibbons S.M."/>
            <person name="Avila-Pacheco J."/>
            <person name="Jiang X."/>
            <person name="Kearney S.M."/>
            <person name="Perrotta A.R."/>
            <person name="Berdy B."/>
            <person name="Zhao S."/>
            <person name="Lieberman T.D."/>
            <person name="Swanson P.K."/>
            <person name="Smith M."/>
            <person name="Roesemann S."/>
            <person name="Alexander J.E."/>
            <person name="Rich S.A."/>
            <person name="Livny J."/>
            <person name="Vlamakis H."/>
            <person name="Clish C."/>
            <person name="Bullock K."/>
            <person name="Deik A."/>
            <person name="Scott J."/>
            <person name="Pierce K.A."/>
            <person name="Xavier R.J."/>
            <person name="Alm E.J."/>
        </authorList>
    </citation>
    <scope>NUCLEOTIDE SEQUENCE [LARGE SCALE GENOMIC DNA]</scope>
    <source>
        <strain evidence="2 5">BIOML-A25</strain>
    </source>
</reference>
<dbReference type="AlphaFoldDB" id="A0A3R5X1X6"/>
<keyword evidence="1" id="KW-0175">Coiled coil</keyword>
<evidence type="ECO:0000313" key="4">
    <source>
        <dbReference type="Proteomes" id="UP000261088"/>
    </source>
</evidence>
<reference evidence="3 4" key="1">
    <citation type="submission" date="2018-08" db="EMBL/GenBank/DDBJ databases">
        <title>A genome reference for cultivated species of the human gut microbiota.</title>
        <authorList>
            <person name="Zou Y."/>
            <person name="Xue W."/>
            <person name="Luo G."/>
        </authorList>
    </citation>
    <scope>NUCLEOTIDE SEQUENCE [LARGE SCALE GENOMIC DNA]</scope>
    <source>
        <strain evidence="3 4">OM05-11AA</strain>
    </source>
</reference>
<evidence type="ECO:0000313" key="5">
    <source>
        <dbReference type="Proteomes" id="UP000437446"/>
    </source>
</evidence>
<dbReference type="EMBL" id="WNCR01000003">
    <property type="protein sequence ID" value="MTU29482.1"/>
    <property type="molecule type" value="Genomic_DNA"/>
</dbReference>
<proteinExistence type="predicted"/>
<evidence type="ECO:0000256" key="1">
    <source>
        <dbReference type="SAM" id="Coils"/>
    </source>
</evidence>
<dbReference type="Proteomes" id="UP000261088">
    <property type="component" value="Unassembled WGS sequence"/>
</dbReference>
<accession>A0A3R5X1X6</accession>
<name>A0A3R5X1X6_9BACT</name>
<evidence type="ECO:0000313" key="2">
    <source>
        <dbReference type="EMBL" id="MTU29482.1"/>
    </source>
</evidence>
<organism evidence="3 4">
    <name type="scientific">Parabacteroides merdae</name>
    <dbReference type="NCBI Taxonomy" id="46503"/>
    <lineage>
        <taxon>Bacteria</taxon>
        <taxon>Pseudomonadati</taxon>
        <taxon>Bacteroidota</taxon>
        <taxon>Bacteroidia</taxon>
        <taxon>Bacteroidales</taxon>
        <taxon>Tannerellaceae</taxon>
        <taxon>Parabacteroides</taxon>
    </lineage>
</organism>
<dbReference type="EMBL" id="QSUP01000001">
    <property type="protein sequence ID" value="RGN54355.1"/>
    <property type="molecule type" value="Genomic_DNA"/>
</dbReference>